<evidence type="ECO:0000313" key="4">
    <source>
        <dbReference type="Proteomes" id="UP000237246"/>
    </source>
</evidence>
<feature type="signal peptide" evidence="1">
    <location>
        <begin position="1"/>
        <end position="22"/>
    </location>
</feature>
<comment type="caution">
    <text evidence="3">The sequence shown here is derived from an EMBL/GenBank/DDBJ whole genome shotgun (WGS) entry which is preliminary data.</text>
</comment>
<dbReference type="AlphaFoldDB" id="A0A2P4SXV1"/>
<dbReference type="InterPro" id="IPR002890">
    <property type="entry name" value="MG2"/>
</dbReference>
<evidence type="ECO:0000259" key="2">
    <source>
        <dbReference type="Pfam" id="PF01835"/>
    </source>
</evidence>
<dbReference type="OrthoDB" id="9998011at2759"/>
<dbReference type="Pfam" id="PF01835">
    <property type="entry name" value="MG2"/>
    <property type="match status" value="1"/>
</dbReference>
<keyword evidence="1" id="KW-0732">Signal</keyword>
<dbReference type="PANTHER" id="PTHR11412:SF165">
    <property type="entry name" value="ALPHA-2-MACROGLOBULIN"/>
    <property type="match status" value="1"/>
</dbReference>
<dbReference type="PANTHER" id="PTHR11412">
    <property type="entry name" value="MACROGLOBULIN / COMPLEMENT"/>
    <property type="match status" value="1"/>
</dbReference>
<sequence length="255" mass="28685">MGKNGSGKLNIFILLFFLSGNASPITEPQYMVLLPFLIHTDSPEKICVQLTHLNESVMLNAAIEYQGENRSLIDDVVLEKDVFTCIPFTIPKSRSQSTVTFITVTVKGETLQFRNRKSVLVKNSESLVFVQTDKPVYKPGQTVLFRIVSLDENFHPLNEVLPLVYIEPHTVLTISLWSHYLQDPKKNRLYQWSRAELKEGLIQLSFNLTTEPIQGTYSVVAQKASGKTIQHPFSVEEYGNCCSNFSFLAAIPVGA</sequence>
<organism evidence="3 4">
    <name type="scientific">Bambusicola thoracicus</name>
    <name type="common">Chinese bamboo-partridge</name>
    <name type="synonym">Perdix thoracica</name>
    <dbReference type="NCBI Taxonomy" id="9083"/>
    <lineage>
        <taxon>Eukaryota</taxon>
        <taxon>Metazoa</taxon>
        <taxon>Chordata</taxon>
        <taxon>Craniata</taxon>
        <taxon>Vertebrata</taxon>
        <taxon>Euteleostomi</taxon>
        <taxon>Archelosauria</taxon>
        <taxon>Archosauria</taxon>
        <taxon>Dinosauria</taxon>
        <taxon>Saurischia</taxon>
        <taxon>Theropoda</taxon>
        <taxon>Coelurosauria</taxon>
        <taxon>Aves</taxon>
        <taxon>Neognathae</taxon>
        <taxon>Galloanserae</taxon>
        <taxon>Galliformes</taxon>
        <taxon>Phasianidae</taxon>
        <taxon>Perdicinae</taxon>
        <taxon>Bambusicola</taxon>
    </lineage>
</organism>
<gene>
    <name evidence="3" type="ORF">CIB84_007307</name>
</gene>
<reference evidence="3 4" key="1">
    <citation type="submission" date="2018-01" db="EMBL/GenBank/DDBJ databases">
        <title>Comparison of the Chinese Bamboo Partridge and Red Junglefowl genome sequences highlights the importance of demography in genome evolution.</title>
        <authorList>
            <person name="Tiley G.P."/>
            <person name="Kimball R.T."/>
            <person name="Braun E.L."/>
            <person name="Burleigh J.G."/>
        </authorList>
    </citation>
    <scope>NUCLEOTIDE SEQUENCE [LARGE SCALE GENOMIC DNA]</scope>
    <source>
        <strain evidence="3">RTK389</strain>
        <tissue evidence="3">Blood</tissue>
    </source>
</reference>
<dbReference type="GO" id="GO:0004866">
    <property type="term" value="F:endopeptidase inhibitor activity"/>
    <property type="evidence" value="ECO:0007669"/>
    <property type="project" value="InterPro"/>
</dbReference>
<feature type="chain" id="PRO_5015191839" description="Macroglobulin domain-containing protein" evidence="1">
    <location>
        <begin position="23"/>
        <end position="255"/>
    </location>
</feature>
<evidence type="ECO:0000313" key="3">
    <source>
        <dbReference type="EMBL" id="POI28945.1"/>
    </source>
</evidence>
<dbReference type="InterPro" id="IPR050473">
    <property type="entry name" value="A2M/Complement_sys"/>
</dbReference>
<dbReference type="EMBL" id="PPHD01017260">
    <property type="protein sequence ID" value="POI28945.1"/>
    <property type="molecule type" value="Genomic_DNA"/>
</dbReference>
<keyword evidence="4" id="KW-1185">Reference proteome</keyword>
<evidence type="ECO:0000256" key="1">
    <source>
        <dbReference type="SAM" id="SignalP"/>
    </source>
</evidence>
<feature type="domain" description="Macroglobulin" evidence="2">
    <location>
        <begin position="128"/>
        <end position="235"/>
    </location>
</feature>
<dbReference type="Gene3D" id="2.60.40.1930">
    <property type="match status" value="1"/>
</dbReference>
<accession>A0A2P4SXV1</accession>
<dbReference type="Proteomes" id="UP000237246">
    <property type="component" value="Unassembled WGS sequence"/>
</dbReference>
<proteinExistence type="predicted"/>
<protein>
    <recommendedName>
        <fullName evidence="2">Macroglobulin domain-containing protein</fullName>
    </recommendedName>
</protein>
<name>A0A2P4SXV1_BAMTH</name>